<dbReference type="AlphaFoldDB" id="A0A1L4D4Y8"/>
<name>A0A1L4D4Y8_9BACT</name>
<protein>
    <submittedName>
        <fullName evidence="1">Uncharacterized protein</fullName>
    </submittedName>
</protein>
<dbReference type="Proteomes" id="UP000184731">
    <property type="component" value="Plasmid pnonnen1"/>
</dbReference>
<dbReference type="RefSeq" id="WP_148698911.1">
    <property type="nucleotide sequence ID" value="NZ_CP017835.1"/>
</dbReference>
<proteinExistence type="predicted"/>
<gene>
    <name evidence="1" type="ORF">AXG55_14590</name>
</gene>
<keyword evidence="1" id="KW-0614">Plasmid</keyword>
<geneLocation type="plasmid" evidence="2">
    <name>pnonnen1</name>
</geneLocation>
<dbReference type="OrthoDB" id="6625045at2"/>
<evidence type="ECO:0000313" key="2">
    <source>
        <dbReference type="Proteomes" id="UP000184731"/>
    </source>
</evidence>
<keyword evidence="2" id="KW-1185">Reference proteome</keyword>
<reference evidence="1 2" key="1">
    <citation type="submission" date="2016-10" db="EMBL/GenBank/DDBJ databases">
        <title>Silvanigrella aquatica sp. nov., isolated from a freshwater lake located in the Black Forest, Germany, description of Silvanigrellaceae fam. nov., Silvanigrellales ord. nov., reclassification of the order Bdellovibrionales in the class Oligoflexia, reclassification of the families Bacteriovoracaceae and Halobacteriovoraceae in the new order Bacteriovoracales ord. nov., and reclassification of the family Pseudobacteriovoracaceae in the order Oligoflexiales.</title>
        <authorList>
            <person name="Hahn M.W."/>
            <person name="Schmidt J."/>
            <person name="Koll U."/>
            <person name="Rohde M."/>
            <person name="Verbag S."/>
            <person name="Pitt A."/>
            <person name="Nakai R."/>
            <person name="Naganuma T."/>
            <person name="Lang E."/>
        </authorList>
    </citation>
    <scope>NUCLEOTIDE SEQUENCE [LARGE SCALE GENOMIC DNA]</scope>
    <source>
        <strain evidence="1 2">MWH-Nonnen-W8red</strain>
        <plasmid evidence="2">Plasmid pnonnen1</plasmid>
    </source>
</reference>
<evidence type="ECO:0000313" key="1">
    <source>
        <dbReference type="EMBL" id="APJ05247.1"/>
    </source>
</evidence>
<sequence>MSLKLPSDITCRKEQIGTTVAFILRHQVMGDLGRLVISDMNGMSHFSSEVIGDPLDPLTKKRQEILEPITKAMITEVEKATKVKDVNLDASQFKHNMKPQKQLIPSKILPCLKCNKTVAHLIFADDAENQAQLEDYYRLMYPKIKEIDVPTWIIGKEEIYSPKNIITYVMKVWPKKDETAVKVSFDEFNLMLNKIQNGHCLN</sequence>
<dbReference type="EMBL" id="CP017835">
    <property type="protein sequence ID" value="APJ05247.1"/>
    <property type="molecule type" value="Genomic_DNA"/>
</dbReference>
<dbReference type="KEGG" id="saqi:AXG55_14590"/>
<organism evidence="1 2">
    <name type="scientific">Silvanigrella aquatica</name>
    <dbReference type="NCBI Taxonomy" id="1915309"/>
    <lineage>
        <taxon>Bacteria</taxon>
        <taxon>Pseudomonadati</taxon>
        <taxon>Bdellovibrionota</taxon>
        <taxon>Oligoflexia</taxon>
        <taxon>Silvanigrellales</taxon>
        <taxon>Silvanigrellaceae</taxon>
        <taxon>Silvanigrella</taxon>
    </lineage>
</organism>
<accession>A0A1L4D4Y8</accession>